<comment type="caution">
    <text evidence="6">The sequence shown here is derived from an EMBL/GenBank/DDBJ whole genome shotgun (WGS) entry which is preliminary data.</text>
</comment>
<dbReference type="OMA" id="QSMRMMN"/>
<dbReference type="PANTHER" id="PTHR21818:SF0">
    <property type="entry name" value="FANCONI ANEMIA GROUP I PROTEIN"/>
    <property type="match status" value="1"/>
</dbReference>
<feature type="domain" description="FANCI solenoid 4" evidence="3">
    <location>
        <begin position="914"/>
        <end position="1152"/>
    </location>
</feature>
<dbReference type="InterPro" id="IPR029312">
    <property type="entry name" value="FANCI_HD2"/>
</dbReference>
<feature type="region of interest" description="Disordered" evidence="1">
    <location>
        <begin position="1149"/>
        <end position="1235"/>
    </location>
</feature>
<dbReference type="InterPro" id="IPR029308">
    <property type="entry name" value="FANCI_S1"/>
</dbReference>
<feature type="compositionally biased region" description="Low complexity" evidence="1">
    <location>
        <begin position="622"/>
        <end position="632"/>
    </location>
</feature>
<dbReference type="Pfam" id="PF14680">
    <property type="entry name" value="FANCI_HD2"/>
    <property type="match status" value="1"/>
</dbReference>
<dbReference type="PANTHER" id="PTHR21818">
    <property type="entry name" value="BC025462 PROTEIN"/>
    <property type="match status" value="1"/>
</dbReference>
<dbReference type="Pfam" id="PF14675">
    <property type="entry name" value="FANCI_S1"/>
    <property type="match status" value="1"/>
</dbReference>
<feature type="compositionally biased region" description="Basic and acidic residues" evidence="1">
    <location>
        <begin position="1149"/>
        <end position="1167"/>
    </location>
</feature>
<gene>
    <name evidence="6" type="ORF">KI387_010025</name>
</gene>
<feature type="domain" description="FANCI helical" evidence="4">
    <location>
        <begin position="305"/>
        <end position="384"/>
    </location>
</feature>
<dbReference type="InterPro" id="IPR029310">
    <property type="entry name" value="FANCI_HD1"/>
</dbReference>
<reference evidence="6 7" key="1">
    <citation type="journal article" date="2021" name="Nat. Plants">
        <title>The Taxus genome provides insights into paclitaxel biosynthesis.</title>
        <authorList>
            <person name="Xiong X."/>
            <person name="Gou J."/>
            <person name="Liao Q."/>
            <person name="Li Y."/>
            <person name="Zhou Q."/>
            <person name="Bi G."/>
            <person name="Li C."/>
            <person name="Du R."/>
            <person name="Wang X."/>
            <person name="Sun T."/>
            <person name="Guo L."/>
            <person name="Liang H."/>
            <person name="Lu P."/>
            <person name="Wu Y."/>
            <person name="Zhang Z."/>
            <person name="Ro D.K."/>
            <person name="Shang Y."/>
            <person name="Huang S."/>
            <person name="Yan J."/>
        </authorList>
    </citation>
    <scope>NUCLEOTIDE SEQUENCE [LARGE SCALE GENOMIC DNA]</scope>
    <source>
        <strain evidence="6">Ta-2019</strain>
    </source>
</reference>
<protein>
    <recommendedName>
        <fullName evidence="8">Fanconi anemia group I protein</fullName>
    </recommendedName>
</protein>
<evidence type="ECO:0000256" key="1">
    <source>
        <dbReference type="SAM" id="MobiDB-lite"/>
    </source>
</evidence>
<evidence type="ECO:0000259" key="4">
    <source>
        <dbReference type="Pfam" id="PF14679"/>
    </source>
</evidence>
<evidence type="ECO:0000313" key="7">
    <source>
        <dbReference type="Proteomes" id="UP000824469"/>
    </source>
</evidence>
<feature type="region of interest" description="Disordered" evidence="1">
    <location>
        <begin position="587"/>
        <end position="633"/>
    </location>
</feature>
<evidence type="ECO:0000259" key="5">
    <source>
        <dbReference type="Pfam" id="PF14680"/>
    </source>
</evidence>
<evidence type="ECO:0000259" key="2">
    <source>
        <dbReference type="Pfam" id="PF14675"/>
    </source>
</evidence>
<dbReference type="Pfam" id="PF14678">
    <property type="entry name" value="FANCI_S4"/>
    <property type="match status" value="1"/>
</dbReference>
<sequence length="1235" mass="137914">MDFDDEIIQQVKSSGFCDSSIQQLKTLILSKDDETILDHLEKRKRVRDPGQAITDYTRTIFFILGQSAREEQSSRSAKLLLLLVMKCLTIFQTKIVPSDRKCIDCFDFIVQEMDALPKQLLPSIAEFIYANMDSIDGPDDGHELLLLPRVLRFIILTTEVKVPGQDGEEIVSTGLEYAGFVLKRILRAKWSKITLTRMVNILREMQLDKTQVEEFLNKVFCCMKVADPQDLPSLVYQLLLFASKGLHKKLVLGGIVNLFGQVLSRVSDENLVNKRPGGKKSSEVLCQVEGTVLLHMNFAIKQDPSLGQELLNVVRADHRPIAPFTVALLLSIARIQRFEEASMGFLRTLMVKSHQDYKQARDCSWIPDDMRMQSLQIAKAVEQALVQAVQYSSFGREHIIPSVVKIGFILLESVEAGKMGFAADPVNCDGLVGVKELGVQALRTAFEVHDMARNENYTLLVLRKAMFGREESARVTAARAIIDLIISEKQLANNDSDSFPSSSQASCSQRVKFPWYGLDKTQSFSLETTEGEKNVEQARVMLGVLEVVMDISVSDMRNATDTNQEVAKSELIALLELYDSLEQSAYRKQGNATRKVPMKAPSDPKGQTQEAGNQSNLNLRHSSSNASPSSSAQDRVPFLMTSNIAHLLEASVKLMSTDISSGQPTSEHRSQGTTMKQNTNHFKLVSFALKTCLRHLKAILIESFEQGESQSLFKALVNSDIKVLGGSLLQIICLLKSTLSSASTQDKPRNKESKGKKTSDEAGEGLIHTAILCMDMLCKLSFTKYSVTDILNEMLSVPSSGEDSVHEKDIEMEDVSEIEGESPEARLVYLFLLKKIRPLLVQFLTLSHFREFEILSGTALFLGGKLPLHLRNAHGIWAELMCRSTKVMHNGAARALVTLAVHLSIPPSDLTVGQRMACELLKVMGSEERDPIDVSDVYVIVNASTNNGIATLLLQHAEVALVDVDWLISKLKVYPVAGNFPLLDARTISQRGANISRSVLEETLHSRVESLVRMLSLFTEMSLRTAPEEHFLRVASKLYKILAAVTKLSIAPKGYKQPLPSSKFQMLAEVTCRKMTAPLYNFMAVMQRDQQENLQEKGVVNKIKRECKTIPNLIFYIEDYEKYLIQLSKLTKVNLLRHAKRSTARDFKILDSGKKKKQDENNQREEPNQSDAAVTDNVSEDESQRQEEEGSQGVPSDGNVVNSEIKSDSDNELGMGTNNGRKRKITHVVQDSDEE</sequence>
<dbReference type="Pfam" id="PF14679">
    <property type="entry name" value="FANCI_HD1"/>
    <property type="match status" value="1"/>
</dbReference>
<dbReference type="GO" id="GO:0006281">
    <property type="term" value="P:DNA repair"/>
    <property type="evidence" value="ECO:0007669"/>
    <property type="project" value="InterPro"/>
</dbReference>
<keyword evidence="7" id="KW-1185">Reference proteome</keyword>
<feature type="compositionally biased region" description="Polar residues" evidence="1">
    <location>
        <begin position="605"/>
        <end position="621"/>
    </location>
</feature>
<organism evidence="6 7">
    <name type="scientific">Taxus chinensis</name>
    <name type="common">Chinese yew</name>
    <name type="synonym">Taxus wallichiana var. chinensis</name>
    <dbReference type="NCBI Taxonomy" id="29808"/>
    <lineage>
        <taxon>Eukaryota</taxon>
        <taxon>Viridiplantae</taxon>
        <taxon>Streptophyta</taxon>
        <taxon>Embryophyta</taxon>
        <taxon>Tracheophyta</taxon>
        <taxon>Spermatophyta</taxon>
        <taxon>Pinopsida</taxon>
        <taxon>Pinidae</taxon>
        <taxon>Conifers II</taxon>
        <taxon>Cupressales</taxon>
        <taxon>Taxaceae</taxon>
        <taxon>Taxus</taxon>
    </lineage>
</organism>
<accession>A0AA38FKD8</accession>
<name>A0AA38FKD8_TAXCH</name>
<dbReference type="AlphaFoldDB" id="A0AA38FKD8"/>
<feature type="domain" description="FANCI solenoid 1" evidence="2">
    <location>
        <begin position="81"/>
        <end position="301"/>
    </location>
</feature>
<dbReference type="InterPro" id="IPR029314">
    <property type="entry name" value="FANCI_S4"/>
</dbReference>
<feature type="domain" description="FANCI helical" evidence="5">
    <location>
        <begin position="516"/>
        <end position="583"/>
    </location>
</feature>
<dbReference type="EMBL" id="JAHRHJ020000008">
    <property type="protein sequence ID" value="KAH9305621.1"/>
    <property type="molecule type" value="Genomic_DNA"/>
</dbReference>
<dbReference type="Proteomes" id="UP000824469">
    <property type="component" value="Unassembled WGS sequence"/>
</dbReference>
<evidence type="ECO:0000313" key="6">
    <source>
        <dbReference type="EMBL" id="KAH9305621.1"/>
    </source>
</evidence>
<proteinExistence type="predicted"/>
<dbReference type="GO" id="GO:0070182">
    <property type="term" value="F:DNA polymerase binding"/>
    <property type="evidence" value="ECO:0007669"/>
    <property type="project" value="TreeGrafter"/>
</dbReference>
<evidence type="ECO:0008006" key="8">
    <source>
        <dbReference type="Google" id="ProtNLM"/>
    </source>
</evidence>
<evidence type="ECO:0000259" key="3">
    <source>
        <dbReference type="Pfam" id="PF14678"/>
    </source>
</evidence>
<dbReference type="InterPro" id="IPR026171">
    <property type="entry name" value="FANCI"/>
</dbReference>